<dbReference type="Proteomes" id="UP000279029">
    <property type="component" value="Chromosome"/>
</dbReference>
<dbReference type="EMBL" id="LR130778">
    <property type="protein sequence ID" value="VDN47489.1"/>
    <property type="molecule type" value="Genomic_DNA"/>
</dbReference>
<evidence type="ECO:0000256" key="1">
    <source>
        <dbReference type="ARBA" id="ARBA00023172"/>
    </source>
</evidence>
<dbReference type="Gene3D" id="1.10.443.10">
    <property type="entry name" value="Intergrase catalytic core"/>
    <property type="match status" value="1"/>
</dbReference>
<dbReference type="InterPro" id="IPR011010">
    <property type="entry name" value="DNA_brk_join_enz"/>
</dbReference>
<dbReference type="GO" id="GO:0003677">
    <property type="term" value="F:DNA binding"/>
    <property type="evidence" value="ECO:0007669"/>
    <property type="project" value="InterPro"/>
</dbReference>
<sequence>MINLKLSDIDWNNDIITFRQSKTGNLVCLPLTPTVGNAIARYIVNERPDVEFSLSKNTCTIYPTF</sequence>
<evidence type="ECO:0000313" key="3">
    <source>
        <dbReference type="Proteomes" id="UP000279029"/>
    </source>
</evidence>
<reference evidence="2 3" key="1">
    <citation type="submission" date="2018-09" db="EMBL/GenBank/DDBJ databases">
        <authorList>
            <person name="Postec A."/>
        </authorList>
    </citation>
    <scope>NUCLEOTIDE SEQUENCE [LARGE SCALE GENOMIC DNA]</scope>
    <source>
        <strain evidence="2">70B-A</strain>
    </source>
</reference>
<dbReference type="GO" id="GO:0006310">
    <property type="term" value="P:DNA recombination"/>
    <property type="evidence" value="ECO:0007669"/>
    <property type="project" value="UniProtKB-KW"/>
</dbReference>
<proteinExistence type="predicted"/>
<keyword evidence="3" id="KW-1185">Reference proteome</keyword>
<dbReference type="AlphaFoldDB" id="A0A3P7S4K4"/>
<keyword evidence="1" id="KW-0233">DNA recombination</keyword>
<protein>
    <submittedName>
        <fullName evidence="2">Uncharacterized protein</fullName>
    </submittedName>
</protein>
<evidence type="ECO:0000313" key="2">
    <source>
        <dbReference type="EMBL" id="VDN47489.1"/>
    </source>
</evidence>
<name>A0A3P7S4K4_9FIRM</name>
<dbReference type="SUPFAM" id="SSF56349">
    <property type="entry name" value="DNA breaking-rejoining enzymes"/>
    <property type="match status" value="1"/>
</dbReference>
<organism evidence="2 3">
    <name type="scientific">Petrocella atlantisensis</name>
    <dbReference type="NCBI Taxonomy" id="2173034"/>
    <lineage>
        <taxon>Bacteria</taxon>
        <taxon>Bacillati</taxon>
        <taxon>Bacillota</taxon>
        <taxon>Clostridia</taxon>
        <taxon>Lachnospirales</taxon>
        <taxon>Vallitaleaceae</taxon>
        <taxon>Petrocella</taxon>
    </lineage>
</organism>
<accession>A0A3P7S4K4</accession>
<dbReference type="GO" id="GO:0015074">
    <property type="term" value="P:DNA integration"/>
    <property type="evidence" value="ECO:0007669"/>
    <property type="project" value="InterPro"/>
</dbReference>
<dbReference type="InterPro" id="IPR013762">
    <property type="entry name" value="Integrase-like_cat_sf"/>
</dbReference>
<dbReference type="KEGG" id="cbar:PATL70BA_1602"/>
<gene>
    <name evidence="2" type="ORF">PATL70BA_1602</name>
</gene>